<gene>
    <name evidence="1" type="ORF">GBB84_07935</name>
</gene>
<proteinExistence type="predicted"/>
<comment type="caution">
    <text evidence="1">The sequence shown here is derived from an EMBL/GenBank/DDBJ whole genome shotgun (WGS) entry which is preliminary data.</text>
</comment>
<sequence length="169" mass="18689">MDKFDRSVQRDILMALYEAAPEGITRQISQSFEQRFGGQHSYIANLRYLEGHGLLTCRIDQYIGGGYEIAYDLMAITSKGIDFVRNDGGLGAILNVVNVRLHSDTINTLESIISSSGLATEEEKSAMISTLRKLPEDAIKHLNLKLLDMGLARLPDAFHAIQTALHGLL</sequence>
<dbReference type="EMBL" id="WHIY01000004">
    <property type="protein sequence ID" value="MPQ50837.1"/>
    <property type="molecule type" value="Genomic_DNA"/>
</dbReference>
<organism evidence="1 2">
    <name type="scientific">Citrobacter telavivensis</name>
    <dbReference type="NCBI Taxonomy" id="2653932"/>
    <lineage>
        <taxon>Bacteria</taxon>
        <taxon>Pseudomonadati</taxon>
        <taxon>Pseudomonadota</taxon>
        <taxon>Gammaproteobacteria</taxon>
        <taxon>Enterobacterales</taxon>
        <taxon>Enterobacteriaceae</taxon>
        <taxon>Citrobacter</taxon>
    </lineage>
</organism>
<dbReference type="RefSeq" id="WP_152404995.1">
    <property type="nucleotide sequence ID" value="NZ_WHIY01000004.1"/>
</dbReference>
<name>A0A6L5E5Q4_9ENTR</name>
<accession>A0A6L5E5Q4</accession>
<evidence type="ECO:0000313" key="1">
    <source>
        <dbReference type="EMBL" id="MPQ50837.1"/>
    </source>
</evidence>
<evidence type="ECO:0000313" key="2">
    <source>
        <dbReference type="Proteomes" id="UP000475079"/>
    </source>
</evidence>
<dbReference type="AlphaFoldDB" id="A0A6L5E5Q4"/>
<dbReference type="Proteomes" id="UP000475079">
    <property type="component" value="Unassembled WGS sequence"/>
</dbReference>
<keyword evidence="2" id="KW-1185">Reference proteome</keyword>
<protein>
    <submittedName>
        <fullName evidence="1">Uncharacterized protein</fullName>
    </submittedName>
</protein>
<reference evidence="1 2" key="1">
    <citation type="submission" date="2019-10" db="EMBL/GenBank/DDBJ databases">
        <title>Characterization of a new Citrobacter species.</title>
        <authorList>
            <person name="Goncalves Ribeiro T."/>
            <person name="Izdebski R."/>
            <person name="Urbanowicz P."/>
            <person name="Carmeli Y."/>
            <person name="Gniadkowski M."/>
            <person name="Peixe L."/>
        </authorList>
    </citation>
    <scope>NUCLEOTIDE SEQUENCE [LARGE SCALE GENOMIC DNA]</scope>
    <source>
        <strain evidence="1 2">NMI7905_11</strain>
    </source>
</reference>